<dbReference type="AlphaFoldDB" id="A0A9P9E4L1"/>
<reference evidence="2" key="1">
    <citation type="journal article" date="2021" name="Nat. Commun.">
        <title>Genetic determinants of endophytism in the Arabidopsis root mycobiome.</title>
        <authorList>
            <person name="Mesny F."/>
            <person name="Miyauchi S."/>
            <person name="Thiergart T."/>
            <person name="Pickel B."/>
            <person name="Atanasova L."/>
            <person name="Karlsson M."/>
            <person name="Huettel B."/>
            <person name="Barry K.W."/>
            <person name="Haridas S."/>
            <person name="Chen C."/>
            <person name="Bauer D."/>
            <person name="Andreopoulos W."/>
            <person name="Pangilinan J."/>
            <person name="LaButti K."/>
            <person name="Riley R."/>
            <person name="Lipzen A."/>
            <person name="Clum A."/>
            <person name="Drula E."/>
            <person name="Henrissat B."/>
            <person name="Kohler A."/>
            <person name="Grigoriev I.V."/>
            <person name="Martin F.M."/>
            <person name="Hacquard S."/>
        </authorList>
    </citation>
    <scope>NUCLEOTIDE SEQUENCE</scope>
    <source>
        <strain evidence="2">MPI-CAGE-CH-0243</strain>
    </source>
</reference>
<accession>A0A9P9E4L1</accession>
<proteinExistence type="predicted"/>
<evidence type="ECO:0000313" key="2">
    <source>
        <dbReference type="EMBL" id="KAH7130482.1"/>
    </source>
</evidence>
<keyword evidence="1" id="KW-0732">Signal</keyword>
<dbReference type="OrthoDB" id="5144935at2759"/>
<dbReference type="Proteomes" id="UP000700596">
    <property type="component" value="Unassembled WGS sequence"/>
</dbReference>
<evidence type="ECO:0000256" key="1">
    <source>
        <dbReference type="SAM" id="SignalP"/>
    </source>
</evidence>
<protein>
    <submittedName>
        <fullName evidence="2">Uncharacterized protein</fullName>
    </submittedName>
</protein>
<evidence type="ECO:0000313" key="3">
    <source>
        <dbReference type="Proteomes" id="UP000700596"/>
    </source>
</evidence>
<dbReference type="EMBL" id="JAGMWT010000004">
    <property type="protein sequence ID" value="KAH7130482.1"/>
    <property type="molecule type" value="Genomic_DNA"/>
</dbReference>
<gene>
    <name evidence="2" type="ORF">B0J11DRAFT_613107</name>
</gene>
<organism evidence="2 3">
    <name type="scientific">Dendryphion nanum</name>
    <dbReference type="NCBI Taxonomy" id="256645"/>
    <lineage>
        <taxon>Eukaryota</taxon>
        <taxon>Fungi</taxon>
        <taxon>Dikarya</taxon>
        <taxon>Ascomycota</taxon>
        <taxon>Pezizomycotina</taxon>
        <taxon>Dothideomycetes</taxon>
        <taxon>Pleosporomycetidae</taxon>
        <taxon>Pleosporales</taxon>
        <taxon>Torulaceae</taxon>
        <taxon>Dendryphion</taxon>
    </lineage>
</organism>
<sequence length="173" mass="19341">MKFTIVTALFHALLAFPLATNAAAIPDSSVDAVKATSEVYSGWPIVQNSTLIEERGVEPLNEPNGNVEKRAACTLWAKWDSNWVENAARRYRVRLVLDTDINLTVRFCHLWLDYGSFAPVSNPQCFFHPGLNTWAADVSFIQGPVGHGQYLDSIQRGLNKFREVWGCDVNSDI</sequence>
<keyword evidence="3" id="KW-1185">Reference proteome</keyword>
<feature type="signal peptide" evidence="1">
    <location>
        <begin position="1"/>
        <end position="22"/>
    </location>
</feature>
<comment type="caution">
    <text evidence="2">The sequence shown here is derived from an EMBL/GenBank/DDBJ whole genome shotgun (WGS) entry which is preliminary data.</text>
</comment>
<name>A0A9P9E4L1_9PLEO</name>
<feature type="chain" id="PRO_5040346978" evidence="1">
    <location>
        <begin position="23"/>
        <end position="173"/>
    </location>
</feature>